<accession>A0A2G5B7N3</accession>
<comment type="subcellular location">
    <subcellularLocation>
        <location evidence="1">Membrane</location>
        <topology evidence="1">Multi-pass membrane protein</topology>
    </subcellularLocation>
</comment>
<organism evidence="2 3">
    <name type="scientific">Coemansia reversa (strain ATCC 12441 / NRRL 1564)</name>
    <dbReference type="NCBI Taxonomy" id="763665"/>
    <lineage>
        <taxon>Eukaryota</taxon>
        <taxon>Fungi</taxon>
        <taxon>Fungi incertae sedis</taxon>
        <taxon>Zoopagomycota</taxon>
        <taxon>Kickxellomycotina</taxon>
        <taxon>Kickxellomycetes</taxon>
        <taxon>Kickxellales</taxon>
        <taxon>Kickxellaceae</taxon>
        <taxon>Coemansia</taxon>
    </lineage>
</organism>
<gene>
    <name evidence="2" type="ORF">COEREDRAFT_88313</name>
</gene>
<sequence length="109" mass="12504">MLKHWVVISSFTAVELVTDTFIFWLPLVGMVKVAFIAWLVLPGINGADIIYDKVVEPFLVNNEEQLDNYFKQARAVAHRSTESVSMTAYDRWYRLTFGCSRPADSRDSQ</sequence>
<keyword evidence="1" id="KW-0472">Membrane</keyword>
<comment type="caution">
    <text evidence="1">Lacks conserved residue(s) required for the propagation of feature annotation.</text>
</comment>
<comment type="similarity">
    <text evidence="1">Belongs to the DP1 family.</text>
</comment>
<dbReference type="STRING" id="763665.A0A2G5B7N3"/>
<dbReference type="OrthoDB" id="5583319at2759"/>
<feature type="transmembrane region" description="Helical" evidence="1">
    <location>
        <begin position="20"/>
        <end position="41"/>
    </location>
</feature>
<evidence type="ECO:0000313" key="3">
    <source>
        <dbReference type="Proteomes" id="UP000242474"/>
    </source>
</evidence>
<keyword evidence="1" id="KW-0812">Transmembrane</keyword>
<dbReference type="AlphaFoldDB" id="A0A2G5B7N3"/>
<reference evidence="2 3" key="1">
    <citation type="journal article" date="2015" name="Genome Biol. Evol.">
        <title>Phylogenomic analyses indicate that early fungi evolved digesting cell walls of algal ancestors of land plants.</title>
        <authorList>
            <person name="Chang Y."/>
            <person name="Wang S."/>
            <person name="Sekimoto S."/>
            <person name="Aerts A.L."/>
            <person name="Choi C."/>
            <person name="Clum A."/>
            <person name="LaButti K.M."/>
            <person name="Lindquist E.A."/>
            <person name="Yee Ngan C."/>
            <person name="Ohm R.A."/>
            <person name="Salamov A.A."/>
            <person name="Grigoriev I.V."/>
            <person name="Spatafora J.W."/>
            <person name="Berbee M.L."/>
        </authorList>
    </citation>
    <scope>NUCLEOTIDE SEQUENCE [LARGE SCALE GENOMIC DNA]</scope>
    <source>
        <strain evidence="2 3">NRRL 1564</strain>
    </source>
</reference>
<dbReference type="EMBL" id="KZ303511">
    <property type="protein sequence ID" value="PIA14994.1"/>
    <property type="molecule type" value="Genomic_DNA"/>
</dbReference>
<dbReference type="InterPro" id="IPR004345">
    <property type="entry name" value="TB2_DP1_HVA22"/>
</dbReference>
<dbReference type="Proteomes" id="UP000242474">
    <property type="component" value="Unassembled WGS sequence"/>
</dbReference>
<dbReference type="GO" id="GO:0016020">
    <property type="term" value="C:membrane"/>
    <property type="evidence" value="ECO:0007669"/>
    <property type="project" value="UniProtKB-SubCell"/>
</dbReference>
<name>A0A2G5B7N3_COERN</name>
<keyword evidence="3" id="KW-1185">Reference proteome</keyword>
<keyword evidence="1" id="KW-1133">Transmembrane helix</keyword>
<evidence type="ECO:0000256" key="1">
    <source>
        <dbReference type="RuleBase" id="RU362006"/>
    </source>
</evidence>
<evidence type="ECO:0000313" key="2">
    <source>
        <dbReference type="EMBL" id="PIA14994.1"/>
    </source>
</evidence>
<dbReference type="PANTHER" id="PTHR12300">
    <property type="entry name" value="HVA22-LIKE PROTEINS"/>
    <property type="match status" value="1"/>
</dbReference>
<protein>
    <recommendedName>
        <fullName evidence="1">Protein YOP1</fullName>
    </recommendedName>
</protein>
<dbReference type="Pfam" id="PF03134">
    <property type="entry name" value="TB2_DP1_HVA22"/>
    <property type="match status" value="1"/>
</dbReference>
<proteinExistence type="inferred from homology"/>